<dbReference type="Proteomes" id="UP000688947">
    <property type="component" value="Unassembled WGS sequence"/>
</dbReference>
<sequence length="89" mass="9895">MHNGNKISCALQYQGEEHNSETSAHCGEVLSKKWETGGNALALFWTSVCLAYPGEIRVRGESDRTLNLDLVRDVPDDWRSKIGDVGFTI</sequence>
<name>A0A8T1UP62_9STRA</name>
<dbReference type="EMBL" id="JAENGZ010000150">
    <property type="protein sequence ID" value="KAG6967237.1"/>
    <property type="molecule type" value="Genomic_DNA"/>
</dbReference>
<dbReference type="AlphaFoldDB" id="A0A8T1UP62"/>
<proteinExistence type="predicted"/>
<gene>
    <name evidence="1" type="ORF">JG687_00004394</name>
</gene>
<protein>
    <submittedName>
        <fullName evidence="1">Uncharacterized protein</fullName>
    </submittedName>
</protein>
<dbReference type="VEuPathDB" id="FungiDB:PC110_g11827"/>
<evidence type="ECO:0000313" key="2">
    <source>
        <dbReference type="Proteomes" id="UP000688947"/>
    </source>
</evidence>
<evidence type="ECO:0000313" key="1">
    <source>
        <dbReference type="EMBL" id="KAG6967237.1"/>
    </source>
</evidence>
<organism evidence="1 2">
    <name type="scientific">Phytophthora cactorum</name>
    <dbReference type="NCBI Taxonomy" id="29920"/>
    <lineage>
        <taxon>Eukaryota</taxon>
        <taxon>Sar</taxon>
        <taxon>Stramenopiles</taxon>
        <taxon>Oomycota</taxon>
        <taxon>Peronosporomycetes</taxon>
        <taxon>Peronosporales</taxon>
        <taxon>Peronosporaceae</taxon>
        <taxon>Phytophthora</taxon>
    </lineage>
</organism>
<reference evidence="1" key="1">
    <citation type="submission" date="2021-01" db="EMBL/GenBank/DDBJ databases">
        <title>Phytophthora aleatoria, a newly-described species from Pinus radiata is distinct from Phytophthora cactorum isolates based on comparative genomics.</title>
        <authorList>
            <person name="Mcdougal R."/>
            <person name="Panda P."/>
            <person name="Williams N."/>
            <person name="Studholme D.J."/>
        </authorList>
    </citation>
    <scope>NUCLEOTIDE SEQUENCE</scope>
    <source>
        <strain evidence="1">NZFS 3830</strain>
    </source>
</reference>
<dbReference type="OrthoDB" id="10374153at2759"/>
<comment type="caution">
    <text evidence="1">The sequence shown here is derived from an EMBL/GenBank/DDBJ whole genome shotgun (WGS) entry which is preliminary data.</text>
</comment>
<accession>A0A8T1UP62</accession>